<dbReference type="Gene3D" id="3.30.70.1060">
    <property type="entry name" value="Dimeric alpha+beta barrel"/>
    <property type="match status" value="1"/>
</dbReference>
<sequence length="98" mass="10920">MKLYAFHCRDGEHGGVLRERIRAEHLAYIDTQIGKYAVAGPLKDGDMPIGSLLVIKGETEDEARAVFEGDPYFTAGVWQSIRVSEFVGLFGDWIDSET</sequence>
<evidence type="ECO:0000313" key="4">
    <source>
        <dbReference type="Proteomes" id="UP000316343"/>
    </source>
</evidence>
<name>A0A547PAC6_9SPHN</name>
<dbReference type="PANTHER" id="PTHR33606:SF3">
    <property type="entry name" value="PROTEIN YCII"/>
    <property type="match status" value="1"/>
</dbReference>
<dbReference type="InterPro" id="IPR005545">
    <property type="entry name" value="YCII"/>
</dbReference>
<evidence type="ECO:0000313" key="3">
    <source>
        <dbReference type="EMBL" id="TRD11102.1"/>
    </source>
</evidence>
<dbReference type="InterPro" id="IPR051807">
    <property type="entry name" value="Sec-metab_biosynth-assoc"/>
</dbReference>
<accession>A0A547PAC6</accession>
<dbReference type="PANTHER" id="PTHR33606">
    <property type="entry name" value="PROTEIN YCII"/>
    <property type="match status" value="1"/>
</dbReference>
<dbReference type="SUPFAM" id="SSF54909">
    <property type="entry name" value="Dimeric alpha+beta barrel"/>
    <property type="match status" value="1"/>
</dbReference>
<feature type="domain" description="YCII-related" evidence="2">
    <location>
        <begin position="3"/>
        <end position="86"/>
    </location>
</feature>
<comment type="caution">
    <text evidence="3">The sequence shown here is derived from an EMBL/GenBank/DDBJ whole genome shotgun (WGS) entry which is preliminary data.</text>
</comment>
<dbReference type="Pfam" id="PF03795">
    <property type="entry name" value="YCII"/>
    <property type="match status" value="1"/>
</dbReference>
<dbReference type="InterPro" id="IPR011008">
    <property type="entry name" value="Dimeric_a/b-barrel"/>
</dbReference>
<organism evidence="3 4">
    <name type="scientific">Erythrobacter insulae</name>
    <dbReference type="NCBI Taxonomy" id="2584124"/>
    <lineage>
        <taxon>Bacteria</taxon>
        <taxon>Pseudomonadati</taxon>
        <taxon>Pseudomonadota</taxon>
        <taxon>Alphaproteobacteria</taxon>
        <taxon>Sphingomonadales</taxon>
        <taxon>Erythrobacteraceae</taxon>
        <taxon>Erythrobacter/Porphyrobacter group</taxon>
        <taxon>Erythrobacter</taxon>
    </lineage>
</organism>
<protein>
    <recommendedName>
        <fullName evidence="2">YCII-related domain-containing protein</fullName>
    </recommendedName>
</protein>
<evidence type="ECO:0000259" key="2">
    <source>
        <dbReference type="Pfam" id="PF03795"/>
    </source>
</evidence>
<reference evidence="3 4" key="1">
    <citation type="submission" date="2019-06" db="EMBL/GenBank/DDBJ databases">
        <title>Erythrobacter insulae sp. nov., isolated from a tidal flat.</title>
        <authorList>
            <person name="Yoon J.-H."/>
        </authorList>
    </citation>
    <scope>NUCLEOTIDE SEQUENCE [LARGE SCALE GENOMIC DNA]</scope>
    <source>
        <strain evidence="3 4">JBTF-M21</strain>
    </source>
</reference>
<comment type="similarity">
    <text evidence="1">Belongs to the YciI family.</text>
</comment>
<keyword evidence="4" id="KW-1185">Reference proteome</keyword>
<gene>
    <name evidence="3" type="ORF">FGU71_04040</name>
</gene>
<evidence type="ECO:0000256" key="1">
    <source>
        <dbReference type="ARBA" id="ARBA00007689"/>
    </source>
</evidence>
<dbReference type="OrthoDB" id="2293521at2"/>
<dbReference type="EMBL" id="VHJK01000001">
    <property type="protein sequence ID" value="TRD11102.1"/>
    <property type="molecule type" value="Genomic_DNA"/>
</dbReference>
<dbReference type="AlphaFoldDB" id="A0A547PAC6"/>
<dbReference type="RefSeq" id="WP_142787366.1">
    <property type="nucleotide sequence ID" value="NZ_VHJK01000001.1"/>
</dbReference>
<proteinExistence type="inferred from homology"/>
<dbReference type="Proteomes" id="UP000316343">
    <property type="component" value="Unassembled WGS sequence"/>
</dbReference>